<dbReference type="Pfam" id="PF00096">
    <property type="entry name" value="zf-C2H2"/>
    <property type="match status" value="2"/>
</dbReference>
<keyword evidence="2" id="KW-0479">Metal-binding</keyword>
<dbReference type="PANTHER" id="PTHR23235:SF120">
    <property type="entry name" value="KRUPPEL-LIKE FACTOR 15"/>
    <property type="match status" value="1"/>
</dbReference>
<keyword evidence="4 7" id="KW-0863">Zinc-finger</keyword>
<evidence type="ECO:0000313" key="11">
    <source>
        <dbReference type="Proteomes" id="UP001172101"/>
    </source>
</evidence>
<keyword evidence="3" id="KW-0677">Repeat</keyword>
<keyword evidence="5" id="KW-0862">Zinc</keyword>
<comment type="subcellular location">
    <subcellularLocation>
        <location evidence="1">Nucleus</location>
    </subcellularLocation>
</comment>
<dbReference type="AlphaFoldDB" id="A0AA40DT34"/>
<accession>A0AA40DT34</accession>
<evidence type="ECO:0000259" key="9">
    <source>
        <dbReference type="PROSITE" id="PS50157"/>
    </source>
</evidence>
<evidence type="ECO:0000313" key="10">
    <source>
        <dbReference type="EMBL" id="KAK0712431.1"/>
    </source>
</evidence>
<keyword evidence="11" id="KW-1185">Reference proteome</keyword>
<evidence type="ECO:0000256" key="6">
    <source>
        <dbReference type="ARBA" id="ARBA00023242"/>
    </source>
</evidence>
<feature type="region of interest" description="Disordered" evidence="8">
    <location>
        <begin position="1"/>
        <end position="27"/>
    </location>
</feature>
<dbReference type="PROSITE" id="PS50157">
    <property type="entry name" value="ZINC_FINGER_C2H2_2"/>
    <property type="match status" value="1"/>
</dbReference>
<dbReference type="GO" id="GO:0000978">
    <property type="term" value="F:RNA polymerase II cis-regulatory region sequence-specific DNA binding"/>
    <property type="evidence" value="ECO:0007669"/>
    <property type="project" value="TreeGrafter"/>
</dbReference>
<evidence type="ECO:0000256" key="5">
    <source>
        <dbReference type="ARBA" id="ARBA00022833"/>
    </source>
</evidence>
<evidence type="ECO:0000256" key="3">
    <source>
        <dbReference type="ARBA" id="ARBA00022737"/>
    </source>
</evidence>
<dbReference type="PROSITE" id="PS00028">
    <property type="entry name" value="ZINC_FINGER_C2H2_1"/>
    <property type="match status" value="1"/>
</dbReference>
<dbReference type="GO" id="GO:0000981">
    <property type="term" value="F:DNA-binding transcription factor activity, RNA polymerase II-specific"/>
    <property type="evidence" value="ECO:0007669"/>
    <property type="project" value="TreeGrafter"/>
</dbReference>
<dbReference type="GeneID" id="85321553"/>
<organism evidence="10 11">
    <name type="scientific">Lasiosphaeria miniovina</name>
    <dbReference type="NCBI Taxonomy" id="1954250"/>
    <lineage>
        <taxon>Eukaryota</taxon>
        <taxon>Fungi</taxon>
        <taxon>Dikarya</taxon>
        <taxon>Ascomycota</taxon>
        <taxon>Pezizomycotina</taxon>
        <taxon>Sordariomycetes</taxon>
        <taxon>Sordariomycetidae</taxon>
        <taxon>Sordariales</taxon>
        <taxon>Lasiosphaeriaceae</taxon>
        <taxon>Lasiosphaeria</taxon>
    </lineage>
</organism>
<evidence type="ECO:0000256" key="4">
    <source>
        <dbReference type="ARBA" id="ARBA00022771"/>
    </source>
</evidence>
<dbReference type="InterPro" id="IPR013087">
    <property type="entry name" value="Znf_C2H2_type"/>
</dbReference>
<feature type="domain" description="C2H2-type" evidence="9">
    <location>
        <begin position="48"/>
        <end position="75"/>
    </location>
</feature>
<keyword evidence="6" id="KW-0539">Nucleus</keyword>
<evidence type="ECO:0000256" key="2">
    <source>
        <dbReference type="ARBA" id="ARBA00022723"/>
    </source>
</evidence>
<proteinExistence type="predicted"/>
<dbReference type="GO" id="GO:0008270">
    <property type="term" value="F:zinc ion binding"/>
    <property type="evidence" value="ECO:0007669"/>
    <property type="project" value="UniProtKB-KW"/>
</dbReference>
<sequence length="134" mass="14600">MPGHGAGPGPAPGSGAGAGATGPGGQYHEFSVGTYPVVRESSQQDRPFKCDLCTQCFSRNHDLKRHKRIHLAAKPFPCPSCDKCFSRKDALKVPKPRRRPSLVEMLLLINASSGIVLSRPASRRLQYSLCLRRC</sequence>
<dbReference type="InterPro" id="IPR036236">
    <property type="entry name" value="Znf_C2H2_sf"/>
</dbReference>
<name>A0AA40DT34_9PEZI</name>
<gene>
    <name evidence="10" type="ORF">B0T26DRAFT_651492</name>
</gene>
<dbReference type="FunFam" id="3.30.160.60:FF:001666">
    <property type="entry name" value="MDS1 and EVI1 complex locus"/>
    <property type="match status" value="1"/>
</dbReference>
<evidence type="ECO:0000256" key="8">
    <source>
        <dbReference type="SAM" id="MobiDB-lite"/>
    </source>
</evidence>
<dbReference type="PANTHER" id="PTHR23235">
    <property type="entry name" value="KRUEPPEL-LIKE TRANSCRIPTION FACTOR"/>
    <property type="match status" value="1"/>
</dbReference>
<dbReference type="EMBL" id="JAUIRO010000005">
    <property type="protein sequence ID" value="KAK0712431.1"/>
    <property type="molecule type" value="Genomic_DNA"/>
</dbReference>
<dbReference type="SUPFAM" id="SSF57667">
    <property type="entry name" value="beta-beta-alpha zinc fingers"/>
    <property type="match status" value="1"/>
</dbReference>
<dbReference type="Proteomes" id="UP001172101">
    <property type="component" value="Unassembled WGS sequence"/>
</dbReference>
<reference evidence="10" key="1">
    <citation type="submission" date="2023-06" db="EMBL/GenBank/DDBJ databases">
        <title>Genome-scale phylogeny and comparative genomics of the fungal order Sordariales.</title>
        <authorList>
            <consortium name="Lawrence Berkeley National Laboratory"/>
            <person name="Hensen N."/>
            <person name="Bonometti L."/>
            <person name="Westerberg I."/>
            <person name="Brannstrom I.O."/>
            <person name="Guillou S."/>
            <person name="Cros-Aarteil S."/>
            <person name="Calhoun S."/>
            <person name="Haridas S."/>
            <person name="Kuo A."/>
            <person name="Mondo S."/>
            <person name="Pangilinan J."/>
            <person name="Riley R."/>
            <person name="LaButti K."/>
            <person name="Andreopoulos B."/>
            <person name="Lipzen A."/>
            <person name="Chen C."/>
            <person name="Yanf M."/>
            <person name="Daum C."/>
            <person name="Ng V."/>
            <person name="Clum A."/>
            <person name="Steindorff A."/>
            <person name="Ohm R."/>
            <person name="Martin F."/>
            <person name="Silar P."/>
            <person name="Natvig D."/>
            <person name="Lalanne C."/>
            <person name="Gautier V."/>
            <person name="Ament-velasquez S.L."/>
            <person name="Kruys A."/>
            <person name="Hutchinson M.I."/>
            <person name="Powell A.J."/>
            <person name="Barry K."/>
            <person name="Miller A.N."/>
            <person name="Grigoriev I.V."/>
            <person name="Debuchy R."/>
            <person name="Gladieux P."/>
            <person name="Thoren M.H."/>
            <person name="Johannesson H."/>
        </authorList>
    </citation>
    <scope>NUCLEOTIDE SEQUENCE</scope>
    <source>
        <strain evidence="10">SMH2392-1A</strain>
    </source>
</reference>
<feature type="compositionally biased region" description="Gly residues" evidence="8">
    <location>
        <begin position="1"/>
        <end position="25"/>
    </location>
</feature>
<comment type="caution">
    <text evidence="10">The sequence shown here is derived from an EMBL/GenBank/DDBJ whole genome shotgun (WGS) entry which is preliminary data.</text>
</comment>
<dbReference type="GO" id="GO:0005634">
    <property type="term" value="C:nucleus"/>
    <property type="evidence" value="ECO:0007669"/>
    <property type="project" value="UniProtKB-SubCell"/>
</dbReference>
<dbReference type="RefSeq" id="XP_060293754.1">
    <property type="nucleotide sequence ID" value="XM_060438283.1"/>
</dbReference>
<evidence type="ECO:0000256" key="7">
    <source>
        <dbReference type="PROSITE-ProRule" id="PRU00042"/>
    </source>
</evidence>
<dbReference type="Gene3D" id="3.30.160.60">
    <property type="entry name" value="Classic Zinc Finger"/>
    <property type="match status" value="2"/>
</dbReference>
<evidence type="ECO:0000256" key="1">
    <source>
        <dbReference type="ARBA" id="ARBA00004123"/>
    </source>
</evidence>
<protein>
    <recommendedName>
        <fullName evidence="9">C2H2-type domain-containing protein</fullName>
    </recommendedName>
</protein>